<evidence type="ECO:0000313" key="1">
    <source>
        <dbReference type="EMBL" id="RMC18528.1"/>
    </source>
</evidence>
<organism evidence="1 2">
    <name type="scientific">Hirundo rustica rustica</name>
    <dbReference type="NCBI Taxonomy" id="333673"/>
    <lineage>
        <taxon>Eukaryota</taxon>
        <taxon>Metazoa</taxon>
        <taxon>Chordata</taxon>
        <taxon>Craniata</taxon>
        <taxon>Vertebrata</taxon>
        <taxon>Euteleostomi</taxon>
        <taxon>Archelosauria</taxon>
        <taxon>Archosauria</taxon>
        <taxon>Dinosauria</taxon>
        <taxon>Saurischia</taxon>
        <taxon>Theropoda</taxon>
        <taxon>Coelurosauria</taxon>
        <taxon>Aves</taxon>
        <taxon>Neognathae</taxon>
        <taxon>Neoaves</taxon>
        <taxon>Telluraves</taxon>
        <taxon>Australaves</taxon>
        <taxon>Passeriformes</taxon>
        <taxon>Sylvioidea</taxon>
        <taxon>Hirundinidae</taxon>
        <taxon>Hirundo</taxon>
    </lineage>
</organism>
<sequence>MQWRMIRVKILTYGDGTKKKRSSFDSLMGLFFSDGFEDAGKTEKKMENLGDKDFEVREVSWEQTITRLEYQEEFWVLDSVLVEE</sequence>
<protein>
    <submittedName>
        <fullName evidence="1">Uncharacterized protein</fullName>
    </submittedName>
</protein>
<proteinExistence type="predicted"/>
<dbReference type="AlphaFoldDB" id="A0A3M0KZ46"/>
<evidence type="ECO:0000313" key="2">
    <source>
        <dbReference type="Proteomes" id="UP000269221"/>
    </source>
</evidence>
<accession>A0A3M0KZ46</accession>
<gene>
    <name evidence="1" type="ORF">DUI87_04419</name>
</gene>
<dbReference type="Proteomes" id="UP000269221">
    <property type="component" value="Unassembled WGS sequence"/>
</dbReference>
<comment type="caution">
    <text evidence="1">The sequence shown here is derived from an EMBL/GenBank/DDBJ whole genome shotgun (WGS) entry which is preliminary data.</text>
</comment>
<reference evidence="1 2" key="1">
    <citation type="submission" date="2018-07" db="EMBL/GenBank/DDBJ databases">
        <title>A high quality draft genome assembly of the barn swallow (H. rustica rustica).</title>
        <authorList>
            <person name="Formenti G."/>
            <person name="Chiara M."/>
            <person name="Poveda L."/>
            <person name="Francoijs K.-J."/>
            <person name="Bonisoli-Alquati A."/>
            <person name="Canova L."/>
            <person name="Gianfranceschi L."/>
            <person name="Horner D.S."/>
            <person name="Saino N."/>
        </authorList>
    </citation>
    <scope>NUCLEOTIDE SEQUENCE [LARGE SCALE GENOMIC DNA]</scope>
    <source>
        <strain evidence="1">Chelidonia</strain>
        <tissue evidence="1">Blood</tissue>
    </source>
</reference>
<name>A0A3M0KZ46_HIRRU</name>
<dbReference type="EMBL" id="QRBI01000096">
    <property type="protein sequence ID" value="RMC18528.1"/>
    <property type="molecule type" value="Genomic_DNA"/>
</dbReference>
<keyword evidence="2" id="KW-1185">Reference proteome</keyword>